<protein>
    <submittedName>
        <fullName evidence="1">Tetratricopeptide repeat protein</fullName>
    </submittedName>
</protein>
<keyword evidence="2" id="KW-1185">Reference proteome</keyword>
<accession>A0ABT1ZIH9</accession>
<dbReference type="Pfam" id="PF07721">
    <property type="entry name" value="TPR_4"/>
    <property type="match status" value="1"/>
</dbReference>
<dbReference type="InterPro" id="IPR011717">
    <property type="entry name" value="TPR-4"/>
</dbReference>
<dbReference type="Proteomes" id="UP001205337">
    <property type="component" value="Unassembled WGS sequence"/>
</dbReference>
<sequence length="225" mass="24738">MTEQLDRARDAWLGTRDGASGSEYGELLEAAGDTASARAVYDELIRSGYLIGYYALAWLEHDSGNAERARDLLRRYLDADGEPDEQTELVAGVLGHWLWHDTNDPDAEGLLIRGADAYPSARADLAHLYRATGRSAEAEGLLKIGVDHSETESFIVLGNLLDETGRTDEAKALYVRGFELGDAHCAYNLALVLLREGRNDEADEWAHRAAEAGDSRTRAFLSQAR</sequence>
<gene>
    <name evidence="1" type="ORF">NUH29_13280</name>
</gene>
<dbReference type="RefSeq" id="WP_258799699.1">
    <property type="nucleotide sequence ID" value="NZ_JANTHX010000008.1"/>
</dbReference>
<comment type="caution">
    <text evidence="1">The sequence shown here is derived from an EMBL/GenBank/DDBJ whole genome shotgun (WGS) entry which is preliminary data.</text>
</comment>
<reference evidence="1 2" key="1">
    <citation type="submission" date="2022-08" db="EMBL/GenBank/DDBJ databases">
        <authorList>
            <person name="Li F."/>
        </authorList>
    </citation>
    <scope>NUCLEOTIDE SEQUENCE [LARGE SCALE GENOMIC DNA]</scope>
    <source>
        <strain evidence="1 2">10F1B-8-1</strain>
    </source>
</reference>
<proteinExistence type="predicted"/>
<evidence type="ECO:0000313" key="1">
    <source>
        <dbReference type="EMBL" id="MCS0500522.1"/>
    </source>
</evidence>
<dbReference type="Gene3D" id="1.25.40.10">
    <property type="entry name" value="Tetratricopeptide repeat domain"/>
    <property type="match status" value="1"/>
</dbReference>
<organism evidence="1 2">
    <name type="scientific">Protaetiibacter mangrovi</name>
    <dbReference type="NCBI Taxonomy" id="2970926"/>
    <lineage>
        <taxon>Bacteria</taxon>
        <taxon>Bacillati</taxon>
        <taxon>Actinomycetota</taxon>
        <taxon>Actinomycetes</taxon>
        <taxon>Micrococcales</taxon>
        <taxon>Microbacteriaceae</taxon>
        <taxon>Protaetiibacter</taxon>
    </lineage>
</organism>
<dbReference type="SUPFAM" id="SSF81901">
    <property type="entry name" value="HCP-like"/>
    <property type="match status" value="2"/>
</dbReference>
<dbReference type="EMBL" id="JANTHX010000008">
    <property type="protein sequence ID" value="MCS0500522.1"/>
    <property type="molecule type" value="Genomic_DNA"/>
</dbReference>
<name>A0ABT1ZIH9_9MICO</name>
<dbReference type="Pfam" id="PF13432">
    <property type="entry name" value="TPR_16"/>
    <property type="match status" value="2"/>
</dbReference>
<dbReference type="InterPro" id="IPR011990">
    <property type="entry name" value="TPR-like_helical_dom_sf"/>
</dbReference>
<evidence type="ECO:0000313" key="2">
    <source>
        <dbReference type="Proteomes" id="UP001205337"/>
    </source>
</evidence>